<feature type="domain" description="B3/B4 tRNA-binding" evidence="1">
    <location>
        <begin position="70"/>
        <end position="226"/>
    </location>
</feature>
<dbReference type="KEGG" id="rfo:REIFOR_01913"/>
<proteinExistence type="predicted"/>
<keyword evidence="2" id="KW-0436">Ligase</keyword>
<dbReference type="InterPro" id="IPR020825">
    <property type="entry name" value="Phe-tRNA_synthase-like_B3/B4"/>
</dbReference>
<protein>
    <submittedName>
        <fullName evidence="2">Phenylalanyl-tRNA synthetase, B3/B4</fullName>
    </submittedName>
</protein>
<dbReference type="Proteomes" id="UP000229757">
    <property type="component" value="Chromosome"/>
</dbReference>
<reference evidence="2 3" key="1">
    <citation type="journal article" date="2017" name="Environ. Microbiol.">
        <title>Genomic and physiological analyses of 'Reinekea forsetii' reveal a versatile opportunistic lifestyle during spring algae blooms.</title>
        <authorList>
            <person name="Avci B."/>
            <person name="Hahnke R.L."/>
            <person name="Chafee M."/>
            <person name="Fischer T."/>
            <person name="Gruber-Vodicka H."/>
            <person name="Tegetmeyer H.E."/>
            <person name="Harder J."/>
            <person name="Fuchs B.M."/>
            <person name="Amann R.I."/>
            <person name="Teeling H."/>
        </authorList>
    </citation>
    <scope>NUCLEOTIDE SEQUENCE [LARGE SCALE GENOMIC DNA]</scope>
    <source>
        <strain evidence="2 3">Hel1_31_D35</strain>
    </source>
</reference>
<name>A0A2K8KQN4_9GAMM</name>
<dbReference type="EMBL" id="CP011797">
    <property type="protein sequence ID" value="ATX77050.1"/>
    <property type="molecule type" value="Genomic_DNA"/>
</dbReference>
<dbReference type="PANTHER" id="PTHR39209:SF2">
    <property type="entry name" value="CYTOPLASMIC PROTEIN"/>
    <property type="match status" value="1"/>
</dbReference>
<dbReference type="Gene3D" id="3.50.40.10">
    <property type="entry name" value="Phenylalanyl-trna Synthetase, Chain B, domain 3"/>
    <property type="match status" value="1"/>
</dbReference>
<dbReference type="PANTHER" id="PTHR39209">
    <property type="match status" value="1"/>
</dbReference>
<dbReference type="InterPro" id="IPR005146">
    <property type="entry name" value="B3/B4_tRNA-bd"/>
</dbReference>
<dbReference type="AlphaFoldDB" id="A0A2K8KQN4"/>
<keyword evidence="3" id="KW-1185">Reference proteome</keyword>
<evidence type="ECO:0000313" key="2">
    <source>
        <dbReference type="EMBL" id="ATX77050.1"/>
    </source>
</evidence>
<accession>A0A2K8KQN4</accession>
<dbReference type="SMART" id="SM00873">
    <property type="entry name" value="B3_4"/>
    <property type="match status" value="1"/>
</dbReference>
<organism evidence="2 3">
    <name type="scientific">Reinekea forsetii</name>
    <dbReference type="NCBI Taxonomy" id="1336806"/>
    <lineage>
        <taxon>Bacteria</taxon>
        <taxon>Pseudomonadati</taxon>
        <taxon>Pseudomonadota</taxon>
        <taxon>Gammaproteobacteria</taxon>
        <taxon>Oceanospirillales</taxon>
        <taxon>Saccharospirillaceae</taxon>
        <taxon>Reinekea</taxon>
    </lineage>
</organism>
<dbReference type="GO" id="GO:0004826">
    <property type="term" value="F:phenylalanine-tRNA ligase activity"/>
    <property type="evidence" value="ECO:0007669"/>
    <property type="project" value="InterPro"/>
</dbReference>
<dbReference type="SUPFAM" id="SSF56037">
    <property type="entry name" value="PheT/TilS domain"/>
    <property type="match status" value="1"/>
</dbReference>
<evidence type="ECO:0000313" key="3">
    <source>
        <dbReference type="Proteomes" id="UP000229757"/>
    </source>
</evidence>
<dbReference type="GO" id="GO:0003723">
    <property type="term" value="F:RNA binding"/>
    <property type="evidence" value="ECO:0007669"/>
    <property type="project" value="InterPro"/>
</dbReference>
<dbReference type="Pfam" id="PF03483">
    <property type="entry name" value="B3_4"/>
    <property type="match status" value="1"/>
</dbReference>
<evidence type="ECO:0000259" key="1">
    <source>
        <dbReference type="SMART" id="SM00873"/>
    </source>
</evidence>
<keyword evidence="2" id="KW-0030">Aminoacyl-tRNA synthetase</keyword>
<gene>
    <name evidence="2" type="ORF">REIFOR_01913</name>
</gene>
<sequence length="229" mass="25210">MTQSRPTMTVNPLTISNSETVAKRFPGVHVLGVKLSFETLTNVSWEAEIEQLHQRWIGKSRSDVLNSVKQQPYAEFMTALGLKVKKNPPSVANLITRCLTNEAPRLPRINPIVDAVNVAALQTEVSLGVFDAACVEGELQLSFSRAGESFLGLGAEKAEELADGLMVLRDQKKILSIFSVRDSQAQAISEKTKTVWLLACQVPGVSRDDTVTGLMRAVHNLEMIRDKHD</sequence>